<dbReference type="Proteomes" id="UP000670947">
    <property type="component" value="Unassembled WGS sequence"/>
</dbReference>
<dbReference type="InterPro" id="IPR050490">
    <property type="entry name" value="Bact_solute-bd_prot1"/>
</dbReference>
<keyword evidence="3" id="KW-0472">Membrane</keyword>
<feature type="signal peptide" evidence="6">
    <location>
        <begin position="1"/>
        <end position="23"/>
    </location>
</feature>
<evidence type="ECO:0000313" key="8">
    <source>
        <dbReference type="Proteomes" id="UP000670947"/>
    </source>
</evidence>
<reference evidence="7 8" key="1">
    <citation type="submission" date="2021-03" db="EMBL/GenBank/DDBJ databases">
        <title>Paenibacillus artemisicola MWE-103 whole genome sequence.</title>
        <authorList>
            <person name="Ham Y.J."/>
        </authorList>
    </citation>
    <scope>NUCLEOTIDE SEQUENCE [LARGE SCALE GENOMIC DNA]</scope>
    <source>
        <strain evidence="7 8">MWE-103</strain>
    </source>
</reference>
<dbReference type="PANTHER" id="PTHR43649:SF33">
    <property type="entry name" value="POLYGALACTURONAN_RHAMNOGALACTURONAN-BINDING PROTEIN YTCQ"/>
    <property type="match status" value="1"/>
</dbReference>
<dbReference type="RefSeq" id="WP_208845965.1">
    <property type="nucleotide sequence ID" value="NZ_JAGGDJ010000001.1"/>
</dbReference>
<accession>A0ABS3W3X9</accession>
<dbReference type="Gene3D" id="3.40.190.10">
    <property type="entry name" value="Periplasmic binding protein-like II"/>
    <property type="match status" value="1"/>
</dbReference>
<dbReference type="EMBL" id="JAGGDJ010000001">
    <property type="protein sequence ID" value="MBO7743019.1"/>
    <property type="molecule type" value="Genomic_DNA"/>
</dbReference>
<gene>
    <name evidence="7" type="ORF">I8J29_02340</name>
</gene>
<dbReference type="InterPro" id="IPR006059">
    <property type="entry name" value="SBP"/>
</dbReference>
<keyword evidence="8" id="KW-1185">Reference proteome</keyword>
<organism evidence="7 8">
    <name type="scientific">Paenibacillus artemisiicola</name>
    <dbReference type="NCBI Taxonomy" id="1172618"/>
    <lineage>
        <taxon>Bacteria</taxon>
        <taxon>Bacillati</taxon>
        <taxon>Bacillota</taxon>
        <taxon>Bacilli</taxon>
        <taxon>Bacillales</taxon>
        <taxon>Paenibacillaceae</taxon>
        <taxon>Paenibacillus</taxon>
    </lineage>
</organism>
<keyword evidence="2 6" id="KW-0732">Signal</keyword>
<evidence type="ECO:0000256" key="6">
    <source>
        <dbReference type="SAM" id="SignalP"/>
    </source>
</evidence>
<dbReference type="PANTHER" id="PTHR43649">
    <property type="entry name" value="ARABINOSE-BINDING PROTEIN-RELATED"/>
    <property type="match status" value="1"/>
</dbReference>
<keyword evidence="1" id="KW-1003">Cell membrane</keyword>
<evidence type="ECO:0000256" key="1">
    <source>
        <dbReference type="ARBA" id="ARBA00022475"/>
    </source>
</evidence>
<evidence type="ECO:0000256" key="4">
    <source>
        <dbReference type="ARBA" id="ARBA00023139"/>
    </source>
</evidence>
<evidence type="ECO:0000313" key="7">
    <source>
        <dbReference type="EMBL" id="MBO7743019.1"/>
    </source>
</evidence>
<sequence>MNKWLILCAAGLLAMAATGCASGDEGAEPAAASEQGTAKGKTVLKLAIQKQSDYYAALEKGFEAKYPAIDVQIKAYGQEYQKTANAELLAGKGADLYETDSLPVQDYLDKKTFVNLDDRLAQEKELDRNDLETNILQAVKLDGGTYAVPAGFSLRAFIGDGDALQTESYDERKWTWTDFAAFARQAIEREQASGKERRYAMTDYTPDMLLQEMFIDNYPAFVDRAARKASFDGPEFTAMMKQIKQMYDDRVMSADPAASGKQLFYSAVLQSPADFINGPYALFANPVLVQKPHAAGQPGGMRIIPQRQLAVNAKSTVQDKAWAFIAYALSKEGQSLPARPGMSLLKSVNAAQLDELRQQAKAGTYKLPGGKPVNVPDERFAQYAQLLDTATNYALPDSRLMNIVGEEAITYFGGQKSAEEAAKLIQNRVTTYLNE</sequence>
<protein>
    <submittedName>
        <fullName evidence="7">Carbohydrate ABC transporter substrate-binding protein</fullName>
    </submittedName>
</protein>
<feature type="chain" id="PRO_5046778062" evidence="6">
    <location>
        <begin position="24"/>
        <end position="435"/>
    </location>
</feature>
<dbReference type="PROSITE" id="PS51257">
    <property type="entry name" value="PROKAR_LIPOPROTEIN"/>
    <property type="match status" value="1"/>
</dbReference>
<keyword evidence="4" id="KW-0564">Palmitate</keyword>
<evidence type="ECO:0000256" key="3">
    <source>
        <dbReference type="ARBA" id="ARBA00023136"/>
    </source>
</evidence>
<comment type="caution">
    <text evidence="7">The sequence shown here is derived from an EMBL/GenBank/DDBJ whole genome shotgun (WGS) entry which is preliminary data.</text>
</comment>
<evidence type="ECO:0000256" key="5">
    <source>
        <dbReference type="ARBA" id="ARBA00023288"/>
    </source>
</evidence>
<dbReference type="SUPFAM" id="SSF53850">
    <property type="entry name" value="Periplasmic binding protein-like II"/>
    <property type="match status" value="1"/>
</dbReference>
<proteinExistence type="predicted"/>
<name>A0ABS3W3X9_9BACL</name>
<dbReference type="Pfam" id="PF01547">
    <property type="entry name" value="SBP_bac_1"/>
    <property type="match status" value="1"/>
</dbReference>
<evidence type="ECO:0000256" key="2">
    <source>
        <dbReference type="ARBA" id="ARBA00022729"/>
    </source>
</evidence>
<keyword evidence="5" id="KW-0449">Lipoprotein</keyword>